<keyword evidence="2 11" id="KW-0698">rRNA processing</keyword>
<evidence type="ECO:0000256" key="2">
    <source>
        <dbReference type="ARBA" id="ARBA00022552"/>
    </source>
</evidence>
<comment type="subcellular location">
    <subcellularLocation>
        <location evidence="1 11">Nucleus</location>
        <location evidence="1 11">Nucleolus</location>
    </subcellularLocation>
</comment>
<evidence type="ECO:0000259" key="14">
    <source>
        <dbReference type="Pfam" id="PF08351"/>
    </source>
</evidence>
<dbReference type="Pfam" id="PF13725">
    <property type="entry name" value="tRNA_bind_2"/>
    <property type="match status" value="2"/>
</dbReference>
<dbReference type="GO" id="GO:1990883">
    <property type="term" value="F:18S rRNA cytidine N-acetyltransferase activity"/>
    <property type="evidence" value="ECO:0007669"/>
    <property type="project" value="TreeGrafter"/>
</dbReference>
<feature type="binding site" evidence="11">
    <location>
        <begin position="286"/>
        <end position="295"/>
    </location>
    <ligand>
        <name>ATP</name>
        <dbReference type="ChEBI" id="CHEBI:30616"/>
    </ligand>
</feature>
<dbReference type="GO" id="GO:1904812">
    <property type="term" value="P:rRNA acetylation involved in maturation of SSU-rRNA"/>
    <property type="evidence" value="ECO:0007669"/>
    <property type="project" value="InterPro"/>
</dbReference>
<keyword evidence="7 11" id="KW-0539">Nucleus</keyword>
<dbReference type="Pfam" id="PF08351">
    <property type="entry name" value="TmcA_N"/>
    <property type="match status" value="1"/>
</dbReference>
<evidence type="ECO:0000256" key="11">
    <source>
        <dbReference type="HAMAP-Rule" id="MF_03211"/>
    </source>
</evidence>
<feature type="compositionally biased region" description="Basic and acidic residues" evidence="12">
    <location>
        <begin position="974"/>
        <end position="986"/>
    </location>
</feature>
<dbReference type="Proteomes" id="UP000827284">
    <property type="component" value="Unassembled WGS sequence"/>
</dbReference>
<dbReference type="EMBL" id="BQFW01000001">
    <property type="protein sequence ID" value="GJJ68252.1"/>
    <property type="molecule type" value="Genomic_DNA"/>
</dbReference>
<evidence type="ECO:0000256" key="6">
    <source>
        <dbReference type="ARBA" id="ARBA00022840"/>
    </source>
</evidence>
<dbReference type="InterPro" id="IPR033688">
    <property type="entry name" value="NAT10"/>
</dbReference>
<feature type="domain" description="Possible tRNA binding" evidence="16">
    <location>
        <begin position="832"/>
        <end position="1034"/>
    </location>
</feature>
<feature type="binding site" evidence="11">
    <location>
        <begin position="639"/>
        <end position="645"/>
    </location>
    <ligand>
        <name>acetyl-CoA</name>
        <dbReference type="ChEBI" id="CHEBI:57288"/>
    </ligand>
</feature>
<evidence type="ECO:0000256" key="10">
    <source>
        <dbReference type="ARBA" id="ARBA00068357"/>
    </source>
</evidence>
<organism evidence="17 18">
    <name type="scientific">Entomortierella parvispora</name>
    <dbReference type="NCBI Taxonomy" id="205924"/>
    <lineage>
        <taxon>Eukaryota</taxon>
        <taxon>Fungi</taxon>
        <taxon>Fungi incertae sedis</taxon>
        <taxon>Mucoromycota</taxon>
        <taxon>Mortierellomycotina</taxon>
        <taxon>Mortierellomycetes</taxon>
        <taxon>Mortierellales</taxon>
        <taxon>Mortierellaceae</taxon>
        <taxon>Entomortierella</taxon>
    </lineage>
</organism>
<accession>A0A9P3H202</accession>
<evidence type="ECO:0000256" key="1">
    <source>
        <dbReference type="ARBA" id="ARBA00004604"/>
    </source>
</evidence>
<comment type="function">
    <text evidence="11">RNA cytidine acetyltransferase with specificity toward both 18S rRNA and tRNAs. Catalyzes the formation of N(4)-acetylcytidine (ac4C) in 18S rRNA. Required for early nucleolar cleavages of precursor rRNA at sites A0, A1 and A2 during 18S rRNA synthesis. Catalyzes the formation of ac4C in serine and leucine tRNAs. Requires the tRNA-binding adapter protein TAN1 for full tRNA acetyltransferase activity but not for 18S rRNA acetylation.</text>
</comment>
<dbReference type="FunFam" id="3.40.50.11040:FF:000002">
    <property type="entry name" value="RNA cytidine acetyltransferase"/>
    <property type="match status" value="1"/>
</dbReference>
<dbReference type="Gene3D" id="3.40.50.300">
    <property type="entry name" value="P-loop containing nucleotide triphosphate hydrolases"/>
    <property type="match status" value="1"/>
</dbReference>
<dbReference type="PANTHER" id="PTHR10925:SF5">
    <property type="entry name" value="RNA CYTIDINE ACETYLTRANSFERASE"/>
    <property type="match status" value="1"/>
</dbReference>
<keyword evidence="4 11" id="KW-0819">tRNA processing</keyword>
<feature type="domain" description="TcmA/NAT10 helicase" evidence="13">
    <location>
        <begin position="281"/>
        <end position="491"/>
    </location>
</feature>
<feature type="binding site" evidence="11">
    <location>
        <position position="473"/>
    </location>
    <ligand>
        <name>ATP</name>
        <dbReference type="ChEBI" id="CHEBI:30616"/>
    </ligand>
</feature>
<dbReference type="EC" id="2.3.1.-" evidence="11"/>
<dbReference type="GO" id="GO:0005524">
    <property type="term" value="F:ATP binding"/>
    <property type="evidence" value="ECO:0007669"/>
    <property type="project" value="UniProtKB-UniRule"/>
</dbReference>
<reference evidence="17" key="1">
    <citation type="submission" date="2021-11" db="EMBL/GenBank/DDBJ databases">
        <authorList>
            <person name="Herlambang A."/>
            <person name="Guo Y."/>
            <person name="Takashima Y."/>
            <person name="Nishizawa T."/>
        </authorList>
    </citation>
    <scope>NUCLEOTIDE SEQUENCE</scope>
    <source>
        <strain evidence="17">E1425</strain>
    </source>
</reference>
<feature type="compositionally biased region" description="Basic and acidic residues" evidence="12">
    <location>
        <begin position="1070"/>
        <end position="1089"/>
    </location>
</feature>
<comment type="subunit">
    <text evidence="11">Interacts with TAN1.</text>
</comment>
<protein>
    <recommendedName>
        <fullName evidence="10 11">RNA cytidine acetyltransferase</fullName>
        <ecNumber evidence="11">2.3.1.-</ecNumber>
    </recommendedName>
    <alternativeName>
        <fullName evidence="11">18S rRNA cytosine acetyltransferase</fullName>
    </alternativeName>
</protein>
<evidence type="ECO:0000256" key="7">
    <source>
        <dbReference type="ARBA" id="ARBA00023242"/>
    </source>
</evidence>
<evidence type="ECO:0000256" key="8">
    <source>
        <dbReference type="ARBA" id="ARBA00023315"/>
    </source>
</evidence>
<feature type="region of interest" description="Disordered" evidence="12">
    <location>
        <begin position="974"/>
        <end position="999"/>
    </location>
</feature>
<evidence type="ECO:0000256" key="4">
    <source>
        <dbReference type="ARBA" id="ARBA00022694"/>
    </source>
</evidence>
<evidence type="ECO:0000256" key="12">
    <source>
        <dbReference type="SAM" id="MobiDB-lite"/>
    </source>
</evidence>
<gene>
    <name evidence="11" type="primary">NAT10</name>
    <name evidence="17" type="ORF">EMPS_00598</name>
</gene>
<dbReference type="GO" id="GO:0030686">
    <property type="term" value="C:90S preribosome"/>
    <property type="evidence" value="ECO:0007669"/>
    <property type="project" value="TreeGrafter"/>
</dbReference>
<dbReference type="GO" id="GO:0005730">
    <property type="term" value="C:nucleolus"/>
    <property type="evidence" value="ECO:0007669"/>
    <property type="project" value="UniProtKB-SubCell"/>
</dbReference>
<comment type="catalytic activity">
    <reaction evidence="9 11">
        <text>a cytidine in 18S rRNA + acetyl-CoA + ATP + H2O = an N(4)-acetylcytidine in 18S rRNA + ADP + phosphate + CoA + H(+)</text>
        <dbReference type="Rhea" id="RHEA:51424"/>
        <dbReference type="Rhea" id="RHEA-COMP:13575"/>
        <dbReference type="Rhea" id="RHEA-COMP:13576"/>
        <dbReference type="ChEBI" id="CHEBI:15377"/>
        <dbReference type="ChEBI" id="CHEBI:15378"/>
        <dbReference type="ChEBI" id="CHEBI:30616"/>
        <dbReference type="ChEBI" id="CHEBI:43474"/>
        <dbReference type="ChEBI" id="CHEBI:57287"/>
        <dbReference type="ChEBI" id="CHEBI:57288"/>
        <dbReference type="ChEBI" id="CHEBI:74900"/>
        <dbReference type="ChEBI" id="CHEBI:82748"/>
        <dbReference type="ChEBI" id="CHEBI:456216"/>
    </reaction>
</comment>
<name>A0A9P3H202_9FUNG</name>
<keyword evidence="5 11" id="KW-0547">Nucleotide-binding</keyword>
<feature type="domain" description="TmcA/NAT10 N-terminal" evidence="14">
    <location>
        <begin position="8"/>
        <end position="201"/>
    </location>
</feature>
<evidence type="ECO:0000313" key="18">
    <source>
        <dbReference type="Proteomes" id="UP000827284"/>
    </source>
</evidence>
<dbReference type="Gene3D" id="3.40.50.11040">
    <property type="match status" value="1"/>
</dbReference>
<evidence type="ECO:0000256" key="9">
    <source>
        <dbReference type="ARBA" id="ARBA00052133"/>
    </source>
</evidence>
<sequence>MVKKQIDSRIHTLIKNGVQSKHRTFFVLVGDKGKDQVVNLHWLLSQAQVTARPSVLWCYKKELGFSSHRKKREAKIKRDVKRGVREINEEDPFELFISVTNIRYTYYKETQKILGNTYGMCVLQDFEALTPNLLARTVETVEGGGIIVLLLKSMSSLKQLYTMTMDVHSRYRTESHDDVVARFNERFILSLGNCPSCLVVDDELNVLPISLGKNVKPLPIKTGEDALTDEQRDLIKIKESVQDQQPMGALVGTSRTKDQAIAVMKFIEAIAEKTLRSTVTLTASRGRGKSASLGIAMASAVAYGYSNIFVTSPSPENLKTLFEFVFKGFDALGYEEHMDYDIVQSTNPEFNNAIVRVNIFKRDHRQTIQYIQPQDAHTLGQAELVVIDEAAAIPLPLVKALLGPYLVFMASTINGYEGTGRSLSLKLIKQLREQSRGFVGKEANAAEIAKNKSTGATGGARTLREIELKEPIRYAPEDPIEKWLNKLLCLDATVVQKNISGCPAKEECQLFYVNRDTLFSYHPVSETFLQRMMALYVASHYKNTPDDLQLLSDAPSHHLFVLLPPIKEGDRSLPDPLCVLQVCLEGEISKQTVLNSLSRGVRAAGDLIPWLISQQFQDDDFASLSGARVVRIATHPDYVKMGYGSRALDLLSQFYEGQFSMLSEDDDEKPDYHMARVDDSELEGASLMTDDIKIRDPKKMPPLLLKLSEKKAEKLHWLGVSYGLTAPLHKFWSKAGYVPVYLRQTANALTGEHTCVMLRTLESSRGQTQCDPMWLSSFSKDFHHRFQSLLSFQFRSFPATLALSILESARNGKQLIEDEDEENKDAEGTNTTTALVKKLREGHLSRELVDALFSAYDLKRLESYANQMLDYHVILDLLPQIANIWFDGKIDDPSFKLTSIQAALLLALGLQRKSVDDFEKEIGLSATQLLAFFIKMIRKFSELFKEQKTKAYTVEIDNNRAAISAMVNGRSDKTNKMKRDVTKEEQWDPNTEDLDDELGKEGRERLRELQKASLGNVEKMYAIANDESVDWSEAQAQIDKKGKSTVVSVKNPESTKKRNLVMGGTANEVLSKEAKEFQRGKASRREAKSAKRRKV</sequence>
<dbReference type="Pfam" id="PF13718">
    <property type="entry name" value="GNAT_acetyltr_2"/>
    <property type="match status" value="1"/>
</dbReference>
<reference evidence="17" key="2">
    <citation type="journal article" date="2022" name="Microbiol. Resour. Announc.">
        <title>Whole-Genome Sequence of Entomortierella parvispora E1425, a Mucoromycotan Fungus Associated with Burkholderiaceae-Related Endosymbiotic Bacteria.</title>
        <authorList>
            <person name="Herlambang A."/>
            <person name="Guo Y."/>
            <person name="Takashima Y."/>
            <person name="Narisawa K."/>
            <person name="Ohta H."/>
            <person name="Nishizawa T."/>
        </authorList>
    </citation>
    <scope>NUCLEOTIDE SEQUENCE</scope>
    <source>
        <strain evidence="17">E1425</strain>
    </source>
</reference>
<dbReference type="InterPro" id="IPR013562">
    <property type="entry name" value="TmcA/NAT10_N"/>
</dbReference>
<feature type="binding site" evidence="11">
    <location>
        <position position="734"/>
    </location>
    <ligand>
        <name>acetyl-CoA</name>
        <dbReference type="ChEBI" id="CHEBI:57288"/>
    </ligand>
</feature>
<proteinExistence type="inferred from homology"/>
<feature type="region of interest" description="Disordered" evidence="12">
    <location>
        <begin position="1063"/>
        <end position="1095"/>
    </location>
</feature>
<feature type="binding site" evidence="11">
    <location>
        <begin position="632"/>
        <end position="634"/>
    </location>
    <ligand>
        <name>acetyl-CoA</name>
        <dbReference type="ChEBI" id="CHEBI:57288"/>
    </ligand>
</feature>
<comment type="similarity">
    <text evidence="11">Belongs to the RNA cytidine acetyltransferase family. NAT10 subfamily.</text>
</comment>
<dbReference type="Gene3D" id="3.40.630.30">
    <property type="match status" value="1"/>
</dbReference>
<keyword evidence="18" id="KW-1185">Reference proteome</keyword>
<evidence type="ECO:0000256" key="3">
    <source>
        <dbReference type="ARBA" id="ARBA00022679"/>
    </source>
</evidence>
<dbReference type="InterPro" id="IPR027992">
    <property type="entry name" value="tRNA_bind_dom"/>
</dbReference>
<evidence type="ECO:0000259" key="15">
    <source>
        <dbReference type="Pfam" id="PF13718"/>
    </source>
</evidence>
<evidence type="ECO:0000313" key="17">
    <source>
        <dbReference type="EMBL" id="GJJ68252.1"/>
    </source>
</evidence>
<dbReference type="GO" id="GO:0051391">
    <property type="term" value="P:tRNA acetylation"/>
    <property type="evidence" value="ECO:0007669"/>
    <property type="project" value="UniProtKB-UniRule"/>
</dbReference>
<dbReference type="InterPro" id="IPR000182">
    <property type="entry name" value="GNAT_dom"/>
</dbReference>
<keyword evidence="3 11" id="KW-0808">Transferase</keyword>
<dbReference type="AlphaFoldDB" id="A0A9P3H202"/>
<evidence type="ECO:0000259" key="13">
    <source>
        <dbReference type="Pfam" id="PF05127"/>
    </source>
</evidence>
<dbReference type="FunFam" id="3.40.50.300:FF:002218">
    <property type="entry name" value="tRNA(Met) cytidine acetyltransferase TmcA"/>
    <property type="match status" value="1"/>
</dbReference>
<comment type="catalytic activity">
    <reaction evidence="11">
        <text>a cytidine in tRNA + acetyl-CoA + ATP + H2O = an N(4)-acetylcytidine in tRNA + ADP + phosphate + CoA + H(+)</text>
        <dbReference type="Rhea" id="RHEA:53876"/>
        <dbReference type="Rhea" id="RHEA-COMP:13670"/>
        <dbReference type="Rhea" id="RHEA-COMP:13671"/>
        <dbReference type="ChEBI" id="CHEBI:15377"/>
        <dbReference type="ChEBI" id="CHEBI:15378"/>
        <dbReference type="ChEBI" id="CHEBI:30616"/>
        <dbReference type="ChEBI" id="CHEBI:43474"/>
        <dbReference type="ChEBI" id="CHEBI:57287"/>
        <dbReference type="ChEBI" id="CHEBI:57288"/>
        <dbReference type="ChEBI" id="CHEBI:74900"/>
        <dbReference type="ChEBI" id="CHEBI:82748"/>
        <dbReference type="ChEBI" id="CHEBI:456216"/>
    </reaction>
</comment>
<dbReference type="OrthoDB" id="10067491at2759"/>
<feature type="domain" description="Possible tRNA binding" evidence="16">
    <location>
        <begin position="774"/>
        <end position="823"/>
    </location>
</feature>
<dbReference type="InterPro" id="IPR027417">
    <property type="entry name" value="P-loop_NTPase"/>
</dbReference>
<dbReference type="PANTHER" id="PTHR10925">
    <property type="entry name" value="N-ACETYLTRANSFERASE 10"/>
    <property type="match status" value="1"/>
</dbReference>
<evidence type="ECO:0000256" key="5">
    <source>
        <dbReference type="ARBA" id="ARBA00022741"/>
    </source>
</evidence>
<evidence type="ECO:0000259" key="16">
    <source>
        <dbReference type="Pfam" id="PF13725"/>
    </source>
</evidence>
<keyword evidence="6 11" id="KW-0067">ATP-binding</keyword>
<feature type="domain" description="N-acetyltransferase" evidence="15">
    <location>
        <begin position="531"/>
        <end position="762"/>
    </location>
</feature>
<dbReference type="GO" id="GO:0000049">
    <property type="term" value="F:tRNA binding"/>
    <property type="evidence" value="ECO:0007669"/>
    <property type="project" value="TreeGrafter"/>
</dbReference>
<keyword evidence="8 11" id="KW-0012">Acyltransferase</keyword>
<dbReference type="InterPro" id="IPR032672">
    <property type="entry name" value="TmcA/NAT10/Kre33"/>
</dbReference>
<dbReference type="Pfam" id="PF05127">
    <property type="entry name" value="NAT10_TcmA_helicase"/>
    <property type="match status" value="1"/>
</dbReference>
<comment type="caution">
    <text evidence="17">The sequence shown here is derived from an EMBL/GenBank/DDBJ whole genome shotgun (WGS) entry which is preliminary data.</text>
</comment>
<dbReference type="HAMAP" id="MF_03211">
    <property type="entry name" value="RNA_acetyltr_Nat10"/>
    <property type="match status" value="1"/>
</dbReference>
<dbReference type="InterPro" id="IPR007807">
    <property type="entry name" value="TcmA/NAT10_helicase"/>
</dbReference>